<comment type="caution">
    <text evidence="5">The sequence shown here is derived from an EMBL/GenBank/DDBJ whole genome shotgun (WGS) entry which is preliminary data.</text>
</comment>
<protein>
    <recommendedName>
        <fullName evidence="4">Yeast cell wall synthesis Kre9/Knh1-like N-terminal domain-containing protein</fullName>
    </recommendedName>
</protein>
<gene>
    <name evidence="5" type="ORF">FB45DRAFT_140547</name>
</gene>
<evidence type="ECO:0000256" key="1">
    <source>
        <dbReference type="ARBA" id="ARBA00022729"/>
    </source>
</evidence>
<keyword evidence="6" id="KW-1185">Reference proteome</keyword>
<dbReference type="InterPro" id="IPR018466">
    <property type="entry name" value="Kre9/Knh1-like_N"/>
</dbReference>
<feature type="signal peptide" evidence="3">
    <location>
        <begin position="1"/>
        <end position="21"/>
    </location>
</feature>
<sequence length="227" mass="24545">MRQSIFLFLLALFTWNQLVFASLFPTYPVASTKCTAGQPIRVKWIDTRDKPHLREMGSLSIYLCTADGEPTTRLAERVSPMRREHTVYIPGNITTGVYSISFNSTYPPKTFWTHNFAIEQPVTDSTMPYAPAAEPEAGVTSNGNGNGPLLTIVLPTTTIVSQLGPTSELPPPATTITADDASPAAGGEAGQGLNRESSPNGGRKRRASRVRLVFVVWPALVGLSLAL</sequence>
<evidence type="ECO:0000256" key="2">
    <source>
        <dbReference type="SAM" id="MobiDB-lite"/>
    </source>
</evidence>
<accession>A0AAD7BHR5</accession>
<dbReference type="EMBL" id="JARKIF010000016">
    <property type="protein sequence ID" value="KAJ7621398.1"/>
    <property type="molecule type" value="Genomic_DNA"/>
</dbReference>
<evidence type="ECO:0000313" key="5">
    <source>
        <dbReference type="EMBL" id="KAJ7621398.1"/>
    </source>
</evidence>
<name>A0AAD7BHR5_9AGAR</name>
<reference evidence="5" key="1">
    <citation type="submission" date="2023-03" db="EMBL/GenBank/DDBJ databases">
        <title>Massive genome expansion in bonnet fungi (Mycena s.s.) driven by repeated elements and novel gene families across ecological guilds.</title>
        <authorList>
            <consortium name="Lawrence Berkeley National Laboratory"/>
            <person name="Harder C.B."/>
            <person name="Miyauchi S."/>
            <person name="Viragh M."/>
            <person name="Kuo A."/>
            <person name="Thoen E."/>
            <person name="Andreopoulos B."/>
            <person name="Lu D."/>
            <person name="Skrede I."/>
            <person name="Drula E."/>
            <person name="Henrissat B."/>
            <person name="Morin E."/>
            <person name="Kohler A."/>
            <person name="Barry K."/>
            <person name="LaButti K."/>
            <person name="Morin E."/>
            <person name="Salamov A."/>
            <person name="Lipzen A."/>
            <person name="Mereny Z."/>
            <person name="Hegedus B."/>
            <person name="Baldrian P."/>
            <person name="Stursova M."/>
            <person name="Weitz H."/>
            <person name="Taylor A."/>
            <person name="Grigoriev I.V."/>
            <person name="Nagy L.G."/>
            <person name="Martin F."/>
            <person name="Kauserud H."/>
        </authorList>
    </citation>
    <scope>NUCLEOTIDE SEQUENCE</scope>
    <source>
        <strain evidence="5">9284</strain>
    </source>
</reference>
<dbReference type="Pfam" id="PF10342">
    <property type="entry name" value="Kre9_KNH"/>
    <property type="match status" value="1"/>
</dbReference>
<feature type="chain" id="PRO_5042010738" description="Yeast cell wall synthesis Kre9/Knh1-like N-terminal domain-containing protein" evidence="3">
    <location>
        <begin position="22"/>
        <end position="227"/>
    </location>
</feature>
<organism evidence="5 6">
    <name type="scientific">Roridomyces roridus</name>
    <dbReference type="NCBI Taxonomy" id="1738132"/>
    <lineage>
        <taxon>Eukaryota</taxon>
        <taxon>Fungi</taxon>
        <taxon>Dikarya</taxon>
        <taxon>Basidiomycota</taxon>
        <taxon>Agaricomycotina</taxon>
        <taxon>Agaricomycetes</taxon>
        <taxon>Agaricomycetidae</taxon>
        <taxon>Agaricales</taxon>
        <taxon>Marasmiineae</taxon>
        <taxon>Mycenaceae</taxon>
        <taxon>Roridomyces</taxon>
    </lineage>
</organism>
<dbReference type="AlphaFoldDB" id="A0AAD7BHR5"/>
<feature type="domain" description="Yeast cell wall synthesis Kre9/Knh1-like N-terminal" evidence="4">
    <location>
        <begin position="28"/>
        <end position="117"/>
    </location>
</feature>
<evidence type="ECO:0000256" key="3">
    <source>
        <dbReference type="SAM" id="SignalP"/>
    </source>
</evidence>
<feature type="region of interest" description="Disordered" evidence="2">
    <location>
        <begin position="162"/>
        <end position="205"/>
    </location>
</feature>
<keyword evidence="1 3" id="KW-0732">Signal</keyword>
<evidence type="ECO:0000259" key="4">
    <source>
        <dbReference type="Pfam" id="PF10342"/>
    </source>
</evidence>
<evidence type="ECO:0000313" key="6">
    <source>
        <dbReference type="Proteomes" id="UP001221142"/>
    </source>
</evidence>
<dbReference type="Proteomes" id="UP001221142">
    <property type="component" value="Unassembled WGS sequence"/>
</dbReference>
<proteinExistence type="predicted"/>